<dbReference type="PROSITE" id="PS51048">
    <property type="entry name" value="SGS"/>
    <property type="match status" value="1"/>
</dbReference>
<sequence length="153" mass="18235">MDFAETKDKVFIFLYNTEVDDAYMEDRVTLVIKPIKSIMLYRPVDPEVTIKRSESKVEIVLKKREPIKWYTINGPKVKPEYKFKKKEKKEYDFCTEEDKNIVQEDAFSMISRIYDISDENVRRAMEKSFIESEGTVLSTDWEDVKNKKVEPKK</sequence>
<dbReference type="Gene3D" id="2.60.40.790">
    <property type="match status" value="1"/>
</dbReference>
<evidence type="ECO:0000313" key="2">
    <source>
        <dbReference type="EMBL" id="KAF9761942.1"/>
    </source>
</evidence>
<proteinExistence type="predicted"/>
<dbReference type="GO" id="GO:0051087">
    <property type="term" value="F:protein-folding chaperone binding"/>
    <property type="evidence" value="ECO:0007669"/>
    <property type="project" value="InterPro"/>
</dbReference>
<organism evidence="2 3">
    <name type="scientific">Nosema granulosis</name>
    <dbReference type="NCBI Taxonomy" id="83296"/>
    <lineage>
        <taxon>Eukaryota</taxon>
        <taxon>Fungi</taxon>
        <taxon>Fungi incertae sedis</taxon>
        <taxon>Microsporidia</taxon>
        <taxon>Nosematidae</taxon>
        <taxon>Nosema</taxon>
    </lineage>
</organism>
<dbReference type="InterPro" id="IPR007699">
    <property type="entry name" value="SGS_dom"/>
</dbReference>
<dbReference type="EMBL" id="SBJO01000237">
    <property type="protein sequence ID" value="KAF9761942.1"/>
    <property type="molecule type" value="Genomic_DNA"/>
</dbReference>
<dbReference type="PANTHER" id="PTHR45862">
    <property type="entry name" value="PROTEIN SGT1 HOMOLOG"/>
    <property type="match status" value="1"/>
</dbReference>
<dbReference type="Pfam" id="PF05002">
    <property type="entry name" value="SGS"/>
    <property type="match status" value="1"/>
</dbReference>
<accession>A0A9P6KY97</accession>
<dbReference type="InterPro" id="IPR008978">
    <property type="entry name" value="HSP20-like_chaperone"/>
</dbReference>
<dbReference type="Proteomes" id="UP000740883">
    <property type="component" value="Unassembled WGS sequence"/>
</dbReference>
<reference evidence="2 3" key="1">
    <citation type="journal article" date="2020" name="Genome Biol. Evol.">
        <title>Comparative genomics of strictly vertically transmitted, feminizing microsporidia endosymbionts of amphipod crustaceans.</title>
        <authorList>
            <person name="Cormier A."/>
            <person name="Chebbi M.A."/>
            <person name="Giraud I."/>
            <person name="Wattier R."/>
            <person name="Teixeira M."/>
            <person name="Gilbert C."/>
            <person name="Rigaud T."/>
            <person name="Cordaux R."/>
        </authorList>
    </citation>
    <scope>NUCLEOTIDE SEQUENCE [LARGE SCALE GENOMIC DNA]</scope>
    <source>
        <strain evidence="2 3">Ou3-Ou53</strain>
    </source>
</reference>
<keyword evidence="3" id="KW-1185">Reference proteome</keyword>
<dbReference type="InterPro" id="IPR044563">
    <property type="entry name" value="Sgt1-like"/>
</dbReference>
<feature type="domain" description="SGS" evidence="1">
    <location>
        <begin position="58"/>
        <end position="153"/>
    </location>
</feature>
<dbReference type="SUPFAM" id="SSF49764">
    <property type="entry name" value="HSP20-like chaperones"/>
    <property type="match status" value="1"/>
</dbReference>
<dbReference type="AlphaFoldDB" id="A0A9P6KY97"/>
<protein>
    <submittedName>
        <fullName evidence="2">Protein SGT1 like protein</fullName>
    </submittedName>
</protein>
<evidence type="ECO:0000259" key="1">
    <source>
        <dbReference type="PROSITE" id="PS51048"/>
    </source>
</evidence>
<gene>
    <name evidence="2" type="primary">sugt1</name>
    <name evidence="2" type="ORF">NGRA_2319</name>
</gene>
<dbReference type="OrthoDB" id="1898560at2759"/>
<evidence type="ECO:0000313" key="3">
    <source>
        <dbReference type="Proteomes" id="UP000740883"/>
    </source>
</evidence>
<name>A0A9P6KY97_9MICR</name>
<comment type="caution">
    <text evidence="2">The sequence shown here is derived from an EMBL/GenBank/DDBJ whole genome shotgun (WGS) entry which is preliminary data.</text>
</comment>